<accession>A0ABR7U3H1</accession>
<gene>
    <name evidence="5" type="ORF">HA482_10070</name>
</gene>
<dbReference type="Gene3D" id="1.10.357.10">
    <property type="entry name" value="Tetracycline Repressor, domain 2"/>
    <property type="match status" value="1"/>
</dbReference>
<dbReference type="SUPFAM" id="SSF46689">
    <property type="entry name" value="Homeodomain-like"/>
    <property type="match status" value="1"/>
</dbReference>
<dbReference type="EMBL" id="JAATTO010000012">
    <property type="protein sequence ID" value="MBC9978562.1"/>
    <property type="molecule type" value="Genomic_DNA"/>
</dbReference>
<reference evidence="5 6" key="1">
    <citation type="journal article" date="2020" name="Arch. Microbiol.">
        <title>Bradyrhizobium campsiandrae sp. nov., a nitrogen-fixing bacterial strain isolated from a native leguminous tree from the Amazon adapted to flooded conditions.</title>
        <authorList>
            <person name="Cabral Michel D."/>
            <person name="Martins da Costa E."/>
            <person name="Azarias Guimaraes A."/>
            <person name="Soares de Carvalho T."/>
            <person name="Santos de Castro Caputo P."/>
            <person name="Willems A."/>
            <person name="de Souza Moreira F.M."/>
        </authorList>
    </citation>
    <scope>NUCLEOTIDE SEQUENCE [LARGE SCALE GENOMIC DNA]</scope>
    <source>
        <strain evidence="6">INPA 384B</strain>
    </source>
</reference>
<keyword evidence="6" id="KW-1185">Reference proteome</keyword>
<proteinExistence type="predicted"/>
<name>A0ABR7U3H1_9BRAD</name>
<protein>
    <submittedName>
        <fullName evidence="5">TetR/AcrR family transcriptional regulator</fullName>
    </submittedName>
</protein>
<evidence type="ECO:0000256" key="2">
    <source>
        <dbReference type="PROSITE-ProRule" id="PRU00335"/>
    </source>
</evidence>
<keyword evidence="1 2" id="KW-0238">DNA-binding</keyword>
<feature type="region of interest" description="Disordered" evidence="3">
    <location>
        <begin position="1"/>
        <end position="20"/>
    </location>
</feature>
<dbReference type="RefSeq" id="WP_188102699.1">
    <property type="nucleotide sequence ID" value="NZ_JAANIH010000028.1"/>
</dbReference>
<dbReference type="PROSITE" id="PS50977">
    <property type="entry name" value="HTH_TETR_2"/>
    <property type="match status" value="1"/>
</dbReference>
<evidence type="ECO:0000256" key="1">
    <source>
        <dbReference type="ARBA" id="ARBA00023125"/>
    </source>
</evidence>
<dbReference type="InterPro" id="IPR001647">
    <property type="entry name" value="HTH_TetR"/>
</dbReference>
<dbReference type="InterPro" id="IPR009057">
    <property type="entry name" value="Homeodomain-like_sf"/>
</dbReference>
<feature type="DNA-binding region" description="H-T-H motif" evidence="2">
    <location>
        <begin position="90"/>
        <end position="109"/>
    </location>
</feature>
<sequence>MHDFPGPSKNSAIGNQAGDCLKTRQNGDPLDISGETCRHSTCANRIMPTGRLGANPQLFSVLPSQPQNQASLILVETEILLRMYGHRKIRVADIADACAFSAANVYRYFPSRRAILNALASHYLSEAELTAVACATRNSNSAQDRLSGFLLGLNTTLIITSDSEPQISELLADAATEQWPCYSHYSARVILRIANFLTEASVSGDLALEADLEQEAKRVKAGACALVEPDVIRLCRDKHDANTREGLSRLIAAALFSVSASPA</sequence>
<comment type="caution">
    <text evidence="5">The sequence shown here is derived from an EMBL/GenBank/DDBJ whole genome shotgun (WGS) entry which is preliminary data.</text>
</comment>
<evidence type="ECO:0000256" key="3">
    <source>
        <dbReference type="SAM" id="MobiDB-lite"/>
    </source>
</evidence>
<dbReference type="Pfam" id="PF00440">
    <property type="entry name" value="TetR_N"/>
    <property type="match status" value="1"/>
</dbReference>
<evidence type="ECO:0000313" key="6">
    <source>
        <dbReference type="Proteomes" id="UP000639516"/>
    </source>
</evidence>
<evidence type="ECO:0000313" key="5">
    <source>
        <dbReference type="EMBL" id="MBC9978562.1"/>
    </source>
</evidence>
<feature type="domain" description="HTH tetR-type" evidence="4">
    <location>
        <begin position="67"/>
        <end position="127"/>
    </location>
</feature>
<organism evidence="5 6">
    <name type="scientific">Bradyrhizobium campsiandrae</name>
    <dbReference type="NCBI Taxonomy" id="1729892"/>
    <lineage>
        <taxon>Bacteria</taxon>
        <taxon>Pseudomonadati</taxon>
        <taxon>Pseudomonadota</taxon>
        <taxon>Alphaproteobacteria</taxon>
        <taxon>Hyphomicrobiales</taxon>
        <taxon>Nitrobacteraceae</taxon>
        <taxon>Bradyrhizobium</taxon>
    </lineage>
</organism>
<evidence type="ECO:0000259" key="4">
    <source>
        <dbReference type="PROSITE" id="PS50977"/>
    </source>
</evidence>
<dbReference type="Proteomes" id="UP000639516">
    <property type="component" value="Unassembled WGS sequence"/>
</dbReference>